<evidence type="ECO:0000256" key="2">
    <source>
        <dbReference type="ARBA" id="ARBA00012732"/>
    </source>
</evidence>
<evidence type="ECO:0000313" key="8">
    <source>
        <dbReference type="EMBL" id="SSX21686.1"/>
    </source>
</evidence>
<dbReference type="AlphaFoldDB" id="A0A336LUH1"/>
<evidence type="ECO:0000259" key="6">
    <source>
        <dbReference type="PROSITE" id="PS00128"/>
    </source>
</evidence>
<dbReference type="SUPFAM" id="SSF53955">
    <property type="entry name" value="Lysozyme-like"/>
    <property type="match status" value="1"/>
</dbReference>
<dbReference type="GO" id="GO:0031640">
    <property type="term" value="P:killing of cells of another organism"/>
    <property type="evidence" value="ECO:0007669"/>
    <property type="project" value="UniProtKB-KW"/>
</dbReference>
<sequence>MISVVNRSNAKYYNTVCDKMDDIMHVGNISLLEAAKWSCVTSQSTKYEDKGFVGIFQIGKEWWCSPTGGGICKVACVKFLDDDIRDDFECAMKIYKGHDNTFSAWPGNELCLEKQAEIRASKCHKQLESEIPESVEDFN</sequence>
<dbReference type="GO" id="GO:0003796">
    <property type="term" value="F:lysozyme activity"/>
    <property type="evidence" value="ECO:0007669"/>
    <property type="project" value="UniProtKB-EC"/>
</dbReference>
<protein>
    <recommendedName>
        <fullName evidence="2">lysozyme</fullName>
        <ecNumber evidence="2">3.2.1.17</ecNumber>
    </recommendedName>
</protein>
<dbReference type="InterPro" id="IPR019799">
    <property type="entry name" value="Glyco_hydro_22_CS"/>
</dbReference>
<accession>A0A336LUH1</accession>
<keyword evidence="3" id="KW-0929">Antimicrobial</keyword>
<dbReference type="EMBL" id="UFQS01000204">
    <property type="protein sequence ID" value="SSX01306.1"/>
    <property type="molecule type" value="Genomic_DNA"/>
</dbReference>
<keyword evidence="5" id="KW-0378">Hydrolase</keyword>
<dbReference type="EC" id="3.2.1.17" evidence="2"/>
<keyword evidence="4" id="KW-1015">Disulfide bond</keyword>
<dbReference type="SMART" id="SM00263">
    <property type="entry name" value="LYZ1"/>
    <property type="match status" value="1"/>
</dbReference>
<proteinExistence type="predicted"/>
<dbReference type="Pfam" id="PF00062">
    <property type="entry name" value="Lys"/>
    <property type="match status" value="1"/>
</dbReference>
<keyword evidence="5" id="KW-0326">Glycosidase</keyword>
<dbReference type="PROSITE" id="PS51348">
    <property type="entry name" value="GLYCOSYL_HYDROL_F22_2"/>
    <property type="match status" value="1"/>
</dbReference>
<dbReference type="GO" id="GO:0042742">
    <property type="term" value="P:defense response to bacterium"/>
    <property type="evidence" value="ECO:0007669"/>
    <property type="project" value="UniProtKB-KW"/>
</dbReference>
<dbReference type="InterPro" id="IPR001916">
    <property type="entry name" value="Glyco_hydro_22"/>
</dbReference>
<name>A0A336LUH1_CULSO</name>
<organism evidence="8">
    <name type="scientific">Culicoides sonorensis</name>
    <name type="common">Biting midge</name>
    <dbReference type="NCBI Taxonomy" id="179676"/>
    <lineage>
        <taxon>Eukaryota</taxon>
        <taxon>Metazoa</taxon>
        <taxon>Ecdysozoa</taxon>
        <taxon>Arthropoda</taxon>
        <taxon>Hexapoda</taxon>
        <taxon>Insecta</taxon>
        <taxon>Pterygota</taxon>
        <taxon>Neoptera</taxon>
        <taxon>Endopterygota</taxon>
        <taxon>Diptera</taxon>
        <taxon>Nematocera</taxon>
        <taxon>Chironomoidea</taxon>
        <taxon>Ceratopogonidae</taxon>
        <taxon>Ceratopogoninae</taxon>
        <taxon>Culicoides</taxon>
        <taxon>Monoculicoides</taxon>
    </lineage>
</organism>
<evidence type="ECO:0000256" key="3">
    <source>
        <dbReference type="ARBA" id="ARBA00022638"/>
    </source>
</evidence>
<feature type="domain" description="Glycosyl hydrolases family 22 (GH22)" evidence="6">
    <location>
        <begin position="72"/>
        <end position="90"/>
    </location>
</feature>
<dbReference type="InterPro" id="IPR023346">
    <property type="entry name" value="Lysozyme-like_dom_sf"/>
</dbReference>
<dbReference type="PROSITE" id="PS00128">
    <property type="entry name" value="GLYCOSYL_HYDROL_F22_1"/>
    <property type="match status" value="1"/>
</dbReference>
<dbReference type="EMBL" id="UFQT01000204">
    <property type="protein sequence ID" value="SSX21686.1"/>
    <property type="molecule type" value="Genomic_DNA"/>
</dbReference>
<dbReference type="Gene3D" id="1.10.530.10">
    <property type="match status" value="1"/>
</dbReference>
<comment type="catalytic activity">
    <reaction evidence="1">
        <text>Hydrolysis of (1-&gt;4)-beta-linkages between N-acetylmuramic acid and N-acetyl-D-glucosamine residues in a peptidoglycan and between N-acetyl-D-glucosamine residues in chitodextrins.</text>
        <dbReference type="EC" id="3.2.1.17"/>
    </reaction>
</comment>
<reference evidence="8" key="2">
    <citation type="submission" date="2018-07" db="EMBL/GenBank/DDBJ databases">
        <authorList>
            <person name="Quirk P.G."/>
            <person name="Krulwich T.A."/>
        </authorList>
    </citation>
    <scope>NUCLEOTIDE SEQUENCE</scope>
</reference>
<keyword evidence="3" id="KW-0081">Bacteriolytic enzyme</keyword>
<dbReference type="VEuPathDB" id="VectorBase:CSON005082"/>
<evidence type="ECO:0000256" key="1">
    <source>
        <dbReference type="ARBA" id="ARBA00000632"/>
    </source>
</evidence>
<evidence type="ECO:0000256" key="5">
    <source>
        <dbReference type="ARBA" id="ARBA00023295"/>
    </source>
</evidence>
<gene>
    <name evidence="8" type="primary">CSON005082</name>
</gene>
<evidence type="ECO:0000256" key="4">
    <source>
        <dbReference type="ARBA" id="ARBA00023157"/>
    </source>
</evidence>
<evidence type="ECO:0000313" key="7">
    <source>
        <dbReference type="EMBL" id="SSX01306.1"/>
    </source>
</evidence>
<reference evidence="7" key="1">
    <citation type="submission" date="2018-04" db="EMBL/GenBank/DDBJ databases">
        <authorList>
            <person name="Go L.Y."/>
            <person name="Mitchell J.A."/>
        </authorList>
    </citation>
    <scope>NUCLEOTIDE SEQUENCE</scope>
    <source>
        <tissue evidence="7">Whole organism</tissue>
    </source>
</reference>
<dbReference type="PANTHER" id="PTHR11407">
    <property type="entry name" value="LYSOZYME C"/>
    <property type="match status" value="1"/>
</dbReference>
<dbReference type="PANTHER" id="PTHR11407:SF63">
    <property type="entry name" value="LYSOZYME C"/>
    <property type="match status" value="1"/>
</dbReference>